<dbReference type="PANTHER" id="PTHR10192:SF28">
    <property type="entry name" value="MOLYBDOPTERIN MOLYBDENUMTRANSFERASE"/>
    <property type="match status" value="1"/>
</dbReference>
<dbReference type="STRING" id="91360.SAMN05660330_03704"/>
<dbReference type="Pfam" id="PF00994">
    <property type="entry name" value="MoCF_biosynth"/>
    <property type="match status" value="1"/>
</dbReference>
<dbReference type="PANTHER" id="PTHR10192">
    <property type="entry name" value="MOLYBDOPTERIN BIOSYNTHESIS PROTEIN"/>
    <property type="match status" value="1"/>
</dbReference>
<comment type="similarity">
    <text evidence="1">Belongs to the MoeA family.</text>
</comment>
<comment type="catalytic activity">
    <reaction evidence="1">
        <text>adenylyl-molybdopterin + molybdate = Mo-molybdopterin + AMP + H(+)</text>
        <dbReference type="Rhea" id="RHEA:35047"/>
        <dbReference type="ChEBI" id="CHEBI:15378"/>
        <dbReference type="ChEBI" id="CHEBI:36264"/>
        <dbReference type="ChEBI" id="CHEBI:62727"/>
        <dbReference type="ChEBI" id="CHEBI:71302"/>
        <dbReference type="ChEBI" id="CHEBI:456215"/>
    </reaction>
</comment>
<dbReference type="GO" id="GO:0046872">
    <property type="term" value="F:metal ion binding"/>
    <property type="evidence" value="ECO:0007669"/>
    <property type="project" value="UniProtKB-UniRule"/>
</dbReference>
<evidence type="ECO:0000259" key="2">
    <source>
        <dbReference type="SMART" id="SM00852"/>
    </source>
</evidence>
<dbReference type="EC" id="2.10.1.1" evidence="1"/>
<evidence type="ECO:0000256" key="1">
    <source>
        <dbReference type="RuleBase" id="RU365090"/>
    </source>
</evidence>
<evidence type="ECO:0000313" key="4">
    <source>
        <dbReference type="Proteomes" id="UP000199073"/>
    </source>
</evidence>
<keyword evidence="1" id="KW-0500">Molybdenum</keyword>
<name>A0A1H0UTF8_9BACT</name>
<comment type="pathway">
    <text evidence="1">Cofactor biosynthesis; molybdopterin biosynthesis.</text>
</comment>
<dbReference type="AlphaFoldDB" id="A0A1H0UTF8"/>
<dbReference type="UniPathway" id="UPA00344"/>
<keyword evidence="1" id="KW-0808">Transferase</keyword>
<protein>
    <recommendedName>
        <fullName evidence="1">Molybdopterin molybdenumtransferase</fullName>
        <ecNumber evidence="1">2.10.1.1</ecNumber>
    </recommendedName>
</protein>
<dbReference type="SUPFAM" id="SSF53218">
    <property type="entry name" value="Molybdenum cofactor biosynthesis proteins"/>
    <property type="match status" value="1"/>
</dbReference>
<dbReference type="Proteomes" id="UP000199073">
    <property type="component" value="Unassembled WGS sequence"/>
</dbReference>
<comment type="cofactor">
    <cofactor evidence="1">
        <name>Mg(2+)</name>
        <dbReference type="ChEBI" id="CHEBI:18420"/>
    </cofactor>
</comment>
<dbReference type="SMART" id="SM00852">
    <property type="entry name" value="MoCF_biosynth"/>
    <property type="match status" value="1"/>
</dbReference>
<accession>A0A1H0UTF8</accession>
<evidence type="ECO:0000313" key="3">
    <source>
        <dbReference type="EMBL" id="SDP69046.1"/>
    </source>
</evidence>
<dbReference type="GO" id="GO:0006777">
    <property type="term" value="P:Mo-molybdopterin cofactor biosynthetic process"/>
    <property type="evidence" value="ECO:0007669"/>
    <property type="project" value="UniProtKB-UniRule"/>
</dbReference>
<keyword evidence="1" id="KW-0479">Metal-binding</keyword>
<dbReference type="GO" id="GO:0005829">
    <property type="term" value="C:cytosol"/>
    <property type="evidence" value="ECO:0007669"/>
    <property type="project" value="TreeGrafter"/>
</dbReference>
<dbReference type="RefSeq" id="WP_092225550.1">
    <property type="nucleotide sequence ID" value="NZ_FNJI01000035.1"/>
</dbReference>
<organism evidence="3 4">
    <name type="scientific">Desulforhopalus singaporensis</name>
    <dbReference type="NCBI Taxonomy" id="91360"/>
    <lineage>
        <taxon>Bacteria</taxon>
        <taxon>Pseudomonadati</taxon>
        <taxon>Thermodesulfobacteriota</taxon>
        <taxon>Desulfobulbia</taxon>
        <taxon>Desulfobulbales</taxon>
        <taxon>Desulfocapsaceae</taxon>
        <taxon>Desulforhopalus</taxon>
    </lineage>
</organism>
<dbReference type="GO" id="GO:0061599">
    <property type="term" value="F:molybdopterin molybdotransferase activity"/>
    <property type="evidence" value="ECO:0007669"/>
    <property type="project" value="UniProtKB-UniRule"/>
</dbReference>
<dbReference type="CDD" id="cd03522">
    <property type="entry name" value="MoeA_like"/>
    <property type="match status" value="1"/>
</dbReference>
<proteinExistence type="inferred from homology"/>
<dbReference type="EMBL" id="FNJI01000035">
    <property type="protein sequence ID" value="SDP69046.1"/>
    <property type="molecule type" value="Genomic_DNA"/>
</dbReference>
<comment type="function">
    <text evidence="1">Catalyzes the insertion of molybdate into adenylated molybdopterin with the concomitant release of AMP.</text>
</comment>
<reference evidence="3 4" key="1">
    <citation type="submission" date="2016-10" db="EMBL/GenBank/DDBJ databases">
        <authorList>
            <person name="de Groot N.N."/>
        </authorList>
    </citation>
    <scope>NUCLEOTIDE SEQUENCE [LARGE SCALE GENOMIC DNA]</scope>
    <source>
        <strain evidence="3 4">DSM 12130</strain>
    </source>
</reference>
<dbReference type="InterPro" id="IPR001453">
    <property type="entry name" value="MoaB/Mog_dom"/>
</dbReference>
<gene>
    <name evidence="3" type="ORF">SAMN05660330_03704</name>
</gene>
<dbReference type="Gene3D" id="3.40.980.10">
    <property type="entry name" value="MoaB/Mog-like domain"/>
    <property type="match status" value="1"/>
</dbReference>
<keyword evidence="1" id="KW-0501">Molybdenum cofactor biosynthesis</keyword>
<feature type="domain" description="MoaB/Mog" evidence="2">
    <location>
        <begin position="180"/>
        <end position="312"/>
    </location>
</feature>
<dbReference type="OrthoDB" id="9767940at2"/>
<sequence length="345" mass="37125">MCNEKKHKTISVYSSVGTVLSHDITQVLPGKSKSAIFKRGHVISEQDIPVLESCGKLNLLVLDLDEETIHEDEAALRIARTVCGKGLRYSPPSEGKSDISAEVSGVLKVDISALMKINSLGDVCLATRKSTIPVKKNQQVAGTRIIPLTIDSSRLDYVDNLVAKTGPVINILPYKNMKVAAIVTGSEIATGLIEDQFENYVGKKIQEYNAELIFKELATDSVDVIAKKIREAKEAGAEIILLTGGLSIDADDVTRQGVRAAGTTIQLYGTPVLPGAMFLIGYLDGVTVLGLPACVFHSHITLFDLVFPRVLAGEKISPEEIYSLGHGGLCLNCPTCVFPNCSFGR</sequence>
<keyword evidence="4" id="KW-1185">Reference proteome</keyword>
<dbReference type="InterPro" id="IPR036425">
    <property type="entry name" value="MoaB/Mog-like_dom_sf"/>
</dbReference>
<dbReference type="InterPro" id="IPR038987">
    <property type="entry name" value="MoeA-like"/>
</dbReference>
<keyword evidence="1" id="KW-0460">Magnesium</keyword>